<gene>
    <name evidence="1" type="ORF">D3P06_16550</name>
</gene>
<reference evidence="1 2" key="1">
    <citation type="submission" date="2018-09" db="EMBL/GenBank/DDBJ databases">
        <title>Paracoccus onubensis nov. sp. a moderate halophilic bacterium isolated from Gruta de las Maravillas (Aracena, Spain).</title>
        <authorList>
            <person name="Jurado V."/>
            <person name="Gutierrez-Patricio S."/>
            <person name="Gonzalez-Pimentel J.L."/>
            <person name="Laiz L."/>
            <person name="Saiz-Jimenez C."/>
        </authorList>
    </citation>
    <scope>NUCLEOTIDE SEQUENCE [LARGE SCALE GENOMIC DNA]</scope>
    <source>
        <strain evidence="1 2">DSM 19484</strain>
    </source>
</reference>
<sequence length="115" mass="13131">MPVSIDHGAGQEEVDLEPTRMRMAVGEDWWTAQGRNTCVGSVKDHRGDQAGLATPGSRVEGFDIDLLCSERRGEREILPLKRKLRQELSYVRGVTQQGFRHWRPENCRLAPREVF</sequence>
<dbReference type="EMBL" id="QZEV01000131">
    <property type="protein sequence ID" value="RJK97410.1"/>
    <property type="molecule type" value="Genomic_DNA"/>
</dbReference>
<accession>A0A418ZR11</accession>
<evidence type="ECO:0000313" key="1">
    <source>
        <dbReference type="EMBL" id="RJK97410.1"/>
    </source>
</evidence>
<dbReference type="AlphaFoldDB" id="A0A418ZR11"/>
<protein>
    <submittedName>
        <fullName evidence="1">Uncharacterized protein</fullName>
    </submittedName>
</protein>
<keyword evidence="2" id="KW-1185">Reference proteome</keyword>
<name>A0A418ZR11_9RHOB</name>
<comment type="caution">
    <text evidence="1">The sequence shown here is derived from an EMBL/GenBank/DDBJ whole genome shotgun (WGS) entry which is preliminary data.</text>
</comment>
<dbReference type="Proteomes" id="UP000285530">
    <property type="component" value="Unassembled WGS sequence"/>
</dbReference>
<evidence type="ECO:0000313" key="2">
    <source>
        <dbReference type="Proteomes" id="UP000285530"/>
    </source>
</evidence>
<organism evidence="1 2">
    <name type="scientific">Paracoccus aestuarii</name>
    <dbReference type="NCBI Taxonomy" id="453842"/>
    <lineage>
        <taxon>Bacteria</taxon>
        <taxon>Pseudomonadati</taxon>
        <taxon>Pseudomonadota</taxon>
        <taxon>Alphaproteobacteria</taxon>
        <taxon>Rhodobacterales</taxon>
        <taxon>Paracoccaceae</taxon>
        <taxon>Paracoccus</taxon>
    </lineage>
</organism>
<proteinExistence type="predicted"/>